<name>A0A2Z4FMB4_9DELT</name>
<accession>A0A2Z4FMB4</accession>
<proteinExistence type="predicted"/>
<reference evidence="1 2" key="1">
    <citation type="submission" date="2018-06" db="EMBL/GenBank/DDBJ databases">
        <title>Lujinxingia sediminis gen. nov. sp. nov., a new facultative anaerobic member of the class Deltaproteobacteria, and proposal of Lujinxingaceae fam. nov.</title>
        <authorList>
            <person name="Guo L.-Y."/>
            <person name="Li C.-M."/>
            <person name="Wang S."/>
            <person name="Du Z.-J."/>
        </authorList>
    </citation>
    <scope>NUCLEOTIDE SEQUENCE [LARGE SCALE GENOMIC DNA]</scope>
    <source>
        <strain evidence="1 2">FA350</strain>
    </source>
</reference>
<evidence type="ECO:0000313" key="2">
    <source>
        <dbReference type="Proteomes" id="UP000249799"/>
    </source>
</evidence>
<dbReference type="Proteomes" id="UP000249799">
    <property type="component" value="Chromosome"/>
</dbReference>
<dbReference type="KEGG" id="bsed:DN745_11320"/>
<dbReference type="AlphaFoldDB" id="A0A2Z4FMB4"/>
<organism evidence="1 2">
    <name type="scientific">Bradymonas sediminis</name>
    <dbReference type="NCBI Taxonomy" id="1548548"/>
    <lineage>
        <taxon>Bacteria</taxon>
        <taxon>Deltaproteobacteria</taxon>
        <taxon>Bradymonadales</taxon>
        <taxon>Bradymonadaceae</taxon>
        <taxon>Bradymonas</taxon>
    </lineage>
</organism>
<dbReference type="OrthoDB" id="10005218at2"/>
<sequence length="136" mass="13848">MLRYLMMTLIFWSKLPQFRPGLNSGYQPPSSPPTGSSATGDPSGLAYATLALGIASWVLLPVIAAVVGAIMGWIELKNIESGKSSAAGKTVTKIGFWLSVANVGLVVIGTCLSVGAVVLFFGSFAALMAAAGVAGA</sequence>
<protein>
    <submittedName>
        <fullName evidence="1">Uncharacterized protein</fullName>
    </submittedName>
</protein>
<keyword evidence="2" id="KW-1185">Reference proteome</keyword>
<dbReference type="EMBL" id="CP030032">
    <property type="protein sequence ID" value="AWV89896.1"/>
    <property type="molecule type" value="Genomic_DNA"/>
</dbReference>
<gene>
    <name evidence="1" type="ORF">DN745_11320</name>
</gene>
<evidence type="ECO:0000313" key="1">
    <source>
        <dbReference type="EMBL" id="AWV89896.1"/>
    </source>
</evidence>